<evidence type="ECO:0000313" key="1">
    <source>
        <dbReference type="EMBL" id="RCN27501.1"/>
    </source>
</evidence>
<proteinExistence type="predicted"/>
<dbReference type="AlphaFoldDB" id="A0A368F5U3"/>
<dbReference type="EMBL" id="JOJR01004025">
    <property type="protein sequence ID" value="RCN27501.1"/>
    <property type="molecule type" value="Genomic_DNA"/>
</dbReference>
<dbReference type="STRING" id="29170.A0A368F5U3"/>
<keyword evidence="2" id="KW-1185">Reference proteome</keyword>
<name>A0A368F5U3_ANCCA</name>
<sequence>MTELDEAMQCVSSLESECPILHRRRRRSMSFQAEPMLSDGPVDVINHLSSVNGQVSAVLSPMLPILNALDMQSIRMATLYSDFVQKIQKIFPSRLIDPLTNDVIEKFLAAIGDGSDQGVAISTAEAEQFEGDDPSSKGWTRPINVSYVVDKELVKLWNATVNDWTSGRMDSPSENQGIPYSDVKQLVVTADRLHSLTRQVPETTSLRNQLRLGIANNFIEWRF</sequence>
<comment type="caution">
    <text evidence="1">The sequence shown here is derived from an EMBL/GenBank/DDBJ whole genome shotgun (WGS) entry which is preliminary data.</text>
</comment>
<reference evidence="1 2" key="1">
    <citation type="submission" date="2014-10" db="EMBL/GenBank/DDBJ databases">
        <title>Draft genome of the hookworm Ancylostoma caninum.</title>
        <authorList>
            <person name="Mitreva M."/>
        </authorList>
    </citation>
    <scope>NUCLEOTIDE SEQUENCE [LARGE SCALE GENOMIC DNA]</scope>
    <source>
        <strain evidence="1 2">Baltimore</strain>
    </source>
</reference>
<protein>
    <submittedName>
        <fullName evidence="1">Uncharacterized protein</fullName>
    </submittedName>
</protein>
<dbReference type="Proteomes" id="UP000252519">
    <property type="component" value="Unassembled WGS sequence"/>
</dbReference>
<organism evidence="1 2">
    <name type="scientific">Ancylostoma caninum</name>
    <name type="common">Dog hookworm</name>
    <dbReference type="NCBI Taxonomy" id="29170"/>
    <lineage>
        <taxon>Eukaryota</taxon>
        <taxon>Metazoa</taxon>
        <taxon>Ecdysozoa</taxon>
        <taxon>Nematoda</taxon>
        <taxon>Chromadorea</taxon>
        <taxon>Rhabditida</taxon>
        <taxon>Rhabditina</taxon>
        <taxon>Rhabditomorpha</taxon>
        <taxon>Strongyloidea</taxon>
        <taxon>Ancylostomatidae</taxon>
        <taxon>Ancylostomatinae</taxon>
        <taxon>Ancylostoma</taxon>
    </lineage>
</organism>
<accession>A0A368F5U3</accession>
<gene>
    <name evidence="1" type="ORF">ANCCAN_26765</name>
</gene>
<dbReference type="OrthoDB" id="5790562at2759"/>
<evidence type="ECO:0000313" key="2">
    <source>
        <dbReference type="Proteomes" id="UP000252519"/>
    </source>
</evidence>